<name>A0A1X6Z9R8_9RHOB</name>
<dbReference type="Proteomes" id="UP000193778">
    <property type="component" value="Unassembled WGS sequence"/>
</dbReference>
<protein>
    <submittedName>
        <fullName evidence="1">Uncharacterized protein</fullName>
    </submittedName>
</protein>
<evidence type="ECO:0000313" key="1">
    <source>
        <dbReference type="EMBL" id="SLN44936.1"/>
    </source>
</evidence>
<dbReference type="OrthoDB" id="7222937at2"/>
<keyword evidence="2" id="KW-1185">Reference proteome</keyword>
<dbReference type="EMBL" id="FWFP01000005">
    <property type="protein sequence ID" value="SLN44936.1"/>
    <property type="molecule type" value="Genomic_DNA"/>
</dbReference>
<proteinExistence type="predicted"/>
<evidence type="ECO:0000313" key="2">
    <source>
        <dbReference type="Proteomes" id="UP000193778"/>
    </source>
</evidence>
<sequence>MRKAERATNEDILKFEEKMHRVCSRQTWQYIDPETIKLKPLKRKHLSKKKYFEAIRGEVLEAVELIDSQLNVPGRYSQFGPKNVLKQFVYQLVRKCRSKGREAKLQRFLEDSVRSTGKRTQRNPKHLGAKNLFFHCFRGFDPMERWVRSGEVSKLSRQLLYADVKDVPSKYLIGFIHQTGGKILNEVPIYVSGQTADRDEDADQ</sequence>
<accession>A0A1X6Z9R8</accession>
<gene>
    <name evidence="1" type="ORF">RUM8411_02080</name>
</gene>
<organism evidence="1 2">
    <name type="scientific">Ruegeria meonggei</name>
    <dbReference type="NCBI Taxonomy" id="1446476"/>
    <lineage>
        <taxon>Bacteria</taxon>
        <taxon>Pseudomonadati</taxon>
        <taxon>Pseudomonadota</taxon>
        <taxon>Alphaproteobacteria</taxon>
        <taxon>Rhodobacterales</taxon>
        <taxon>Roseobacteraceae</taxon>
        <taxon>Ruegeria</taxon>
    </lineage>
</organism>
<dbReference type="AlphaFoldDB" id="A0A1X6Z9R8"/>
<reference evidence="2" key="1">
    <citation type="submission" date="2017-03" db="EMBL/GenBank/DDBJ databases">
        <authorList>
            <person name="Rodrigo-Torres L."/>
            <person name="Arahal R.D."/>
            <person name="Lucena T."/>
        </authorList>
    </citation>
    <scope>NUCLEOTIDE SEQUENCE [LARGE SCALE GENOMIC DNA]</scope>
    <source>
        <strain evidence="2">CECT 8411</strain>
    </source>
</reference>
<dbReference type="RefSeq" id="WP_085822586.1">
    <property type="nucleotide sequence ID" value="NZ_FWFP01000005.1"/>
</dbReference>